<dbReference type="EMBL" id="VRZA01000011">
    <property type="protein sequence ID" value="TXS89294.1"/>
    <property type="molecule type" value="Genomic_DNA"/>
</dbReference>
<name>A0A5C8ZNG3_9GAMM</name>
<sequence length="262" mass="29140">MFANSALEALVEVYYAEADLALREAEDEEDGKDRRSWALSVESYTQLLLAARNSVTAGEVVRLFSGVGGEAAMVVAGEHRVMLSHPRGDQQAAYEQQVLNTFCRSADCEDLLPTPLVTDAPAPPPPVPVQIQWSFNQDGMNCQYQGISLVFTRHNEPRRARSLCEQLYSELASLAEELRWKIWRGVSIEWARLDIQRRIGQTGHSVRLNSAGDVLLLRLPVLAANGPLFKATQGWLRNTVADTEDGFQLTLKAADYRLEVAL</sequence>
<accession>A0A5C8ZNG3</accession>
<protein>
    <submittedName>
        <fullName evidence="1">Uncharacterized protein</fullName>
    </submittedName>
</protein>
<dbReference type="AlphaFoldDB" id="A0A5C8ZNG3"/>
<gene>
    <name evidence="1" type="ORF">FV139_20375</name>
</gene>
<reference evidence="1 2" key="1">
    <citation type="submission" date="2019-08" db="EMBL/GenBank/DDBJ databases">
        <title>Parahaliea maris sp. nov., isolated from the surface seawater.</title>
        <authorList>
            <person name="Liu Y."/>
        </authorList>
    </citation>
    <scope>NUCLEOTIDE SEQUENCE [LARGE SCALE GENOMIC DNA]</scope>
    <source>
        <strain evidence="1 2">HSLHS9</strain>
    </source>
</reference>
<organism evidence="1 2">
    <name type="scientific">Parahaliea maris</name>
    <dbReference type="NCBI Taxonomy" id="2716870"/>
    <lineage>
        <taxon>Bacteria</taxon>
        <taxon>Pseudomonadati</taxon>
        <taxon>Pseudomonadota</taxon>
        <taxon>Gammaproteobacteria</taxon>
        <taxon>Cellvibrionales</taxon>
        <taxon>Halieaceae</taxon>
        <taxon>Parahaliea</taxon>
    </lineage>
</organism>
<comment type="caution">
    <text evidence="1">The sequence shown here is derived from an EMBL/GenBank/DDBJ whole genome shotgun (WGS) entry which is preliminary data.</text>
</comment>
<evidence type="ECO:0000313" key="1">
    <source>
        <dbReference type="EMBL" id="TXS89294.1"/>
    </source>
</evidence>
<evidence type="ECO:0000313" key="2">
    <source>
        <dbReference type="Proteomes" id="UP000321039"/>
    </source>
</evidence>
<dbReference type="RefSeq" id="WP_148070335.1">
    <property type="nucleotide sequence ID" value="NZ_VRZA01000011.1"/>
</dbReference>
<keyword evidence="2" id="KW-1185">Reference proteome</keyword>
<dbReference type="Proteomes" id="UP000321039">
    <property type="component" value="Unassembled WGS sequence"/>
</dbReference>
<proteinExistence type="predicted"/>